<dbReference type="Gene3D" id="3.50.50.60">
    <property type="entry name" value="FAD/NAD(P)-binding domain"/>
    <property type="match status" value="1"/>
</dbReference>
<proteinExistence type="predicted"/>
<dbReference type="InterPro" id="IPR002938">
    <property type="entry name" value="FAD-bd"/>
</dbReference>
<dbReference type="HOGENOM" id="CLU_009665_6_3_1"/>
<dbReference type="PANTHER" id="PTHR46720:SF3">
    <property type="entry name" value="FAD-BINDING DOMAIN-CONTAINING PROTEIN-RELATED"/>
    <property type="match status" value="1"/>
</dbReference>
<dbReference type="GO" id="GO:0044550">
    <property type="term" value="P:secondary metabolite biosynthetic process"/>
    <property type="evidence" value="ECO:0007669"/>
    <property type="project" value="TreeGrafter"/>
</dbReference>
<evidence type="ECO:0000256" key="3">
    <source>
        <dbReference type="ARBA" id="ARBA00023002"/>
    </source>
</evidence>
<dbReference type="Pfam" id="PF01494">
    <property type="entry name" value="FAD_binding_3"/>
    <property type="match status" value="2"/>
</dbReference>
<evidence type="ECO:0000256" key="2">
    <source>
        <dbReference type="ARBA" id="ARBA00022827"/>
    </source>
</evidence>
<keyword evidence="4" id="KW-1133">Transmembrane helix</keyword>
<evidence type="ECO:0000256" key="1">
    <source>
        <dbReference type="ARBA" id="ARBA00022630"/>
    </source>
</evidence>
<dbReference type="SUPFAM" id="SSF54373">
    <property type="entry name" value="FAD-linked reductases, C-terminal domain"/>
    <property type="match status" value="1"/>
</dbReference>
<feature type="domain" description="FAD-binding" evidence="5">
    <location>
        <begin position="6"/>
        <end position="166"/>
    </location>
</feature>
<keyword evidence="1" id="KW-0285">Flavoprotein</keyword>
<keyword evidence="3" id="KW-0560">Oxidoreductase</keyword>
<name>M2QFB3_CERS8</name>
<feature type="transmembrane region" description="Helical" evidence="4">
    <location>
        <begin position="6"/>
        <end position="24"/>
    </location>
</feature>
<reference evidence="6 7" key="1">
    <citation type="journal article" date="2012" name="Proc. Natl. Acad. Sci. U.S.A.">
        <title>Comparative genomics of Ceriporiopsis subvermispora and Phanerochaete chrysosporium provide insight into selective ligninolysis.</title>
        <authorList>
            <person name="Fernandez-Fueyo E."/>
            <person name="Ruiz-Duenas F.J."/>
            <person name="Ferreira P."/>
            <person name="Floudas D."/>
            <person name="Hibbett D.S."/>
            <person name="Canessa P."/>
            <person name="Larrondo L.F."/>
            <person name="James T.Y."/>
            <person name="Seelenfreund D."/>
            <person name="Lobos S."/>
            <person name="Polanco R."/>
            <person name="Tello M."/>
            <person name="Honda Y."/>
            <person name="Watanabe T."/>
            <person name="Watanabe T."/>
            <person name="Ryu J.S."/>
            <person name="Kubicek C.P."/>
            <person name="Schmoll M."/>
            <person name="Gaskell J."/>
            <person name="Hammel K.E."/>
            <person name="St John F.J."/>
            <person name="Vanden Wymelenberg A."/>
            <person name="Sabat G."/>
            <person name="Splinter BonDurant S."/>
            <person name="Syed K."/>
            <person name="Yadav J.S."/>
            <person name="Doddapaneni H."/>
            <person name="Subramanian V."/>
            <person name="Lavin J.L."/>
            <person name="Oguiza J.A."/>
            <person name="Perez G."/>
            <person name="Pisabarro A.G."/>
            <person name="Ramirez L."/>
            <person name="Santoyo F."/>
            <person name="Master E."/>
            <person name="Coutinho P.M."/>
            <person name="Henrissat B."/>
            <person name="Lombard V."/>
            <person name="Magnuson J.K."/>
            <person name="Kuees U."/>
            <person name="Hori C."/>
            <person name="Igarashi K."/>
            <person name="Samejima M."/>
            <person name="Held B.W."/>
            <person name="Barry K.W."/>
            <person name="LaButti K.M."/>
            <person name="Lapidus A."/>
            <person name="Lindquist E.A."/>
            <person name="Lucas S.M."/>
            <person name="Riley R."/>
            <person name="Salamov A.A."/>
            <person name="Hoffmeister D."/>
            <person name="Schwenk D."/>
            <person name="Hadar Y."/>
            <person name="Yarden O."/>
            <person name="de Vries R.P."/>
            <person name="Wiebenga A."/>
            <person name="Stenlid J."/>
            <person name="Eastwood D."/>
            <person name="Grigoriev I.V."/>
            <person name="Berka R.M."/>
            <person name="Blanchette R.A."/>
            <person name="Kersten P."/>
            <person name="Martinez A.T."/>
            <person name="Vicuna R."/>
            <person name="Cullen D."/>
        </authorList>
    </citation>
    <scope>NUCLEOTIDE SEQUENCE [LARGE SCALE GENOMIC DNA]</scope>
    <source>
        <strain evidence="6 7">B</strain>
    </source>
</reference>
<evidence type="ECO:0000259" key="5">
    <source>
        <dbReference type="Pfam" id="PF01494"/>
    </source>
</evidence>
<evidence type="ECO:0000313" key="7">
    <source>
        <dbReference type="Proteomes" id="UP000016930"/>
    </source>
</evidence>
<keyword evidence="7" id="KW-1185">Reference proteome</keyword>
<organism evidence="6 7">
    <name type="scientific">Ceriporiopsis subvermispora (strain B)</name>
    <name type="common">White-rot fungus</name>
    <name type="synonym">Gelatoporia subvermispora</name>
    <dbReference type="NCBI Taxonomy" id="914234"/>
    <lineage>
        <taxon>Eukaryota</taxon>
        <taxon>Fungi</taxon>
        <taxon>Dikarya</taxon>
        <taxon>Basidiomycota</taxon>
        <taxon>Agaricomycotina</taxon>
        <taxon>Agaricomycetes</taxon>
        <taxon>Polyporales</taxon>
        <taxon>Gelatoporiaceae</taxon>
        <taxon>Gelatoporia</taxon>
    </lineage>
</organism>
<protein>
    <recommendedName>
        <fullName evidence="5">FAD-binding domain-containing protein</fullName>
    </recommendedName>
</protein>
<dbReference type="EMBL" id="KB445799">
    <property type="protein sequence ID" value="EMD35743.1"/>
    <property type="molecule type" value="Genomic_DNA"/>
</dbReference>
<dbReference type="InterPro" id="IPR051104">
    <property type="entry name" value="FAD_monoxygenase"/>
</dbReference>
<dbReference type="GO" id="GO:0071949">
    <property type="term" value="F:FAD binding"/>
    <property type="evidence" value="ECO:0007669"/>
    <property type="project" value="InterPro"/>
</dbReference>
<gene>
    <name evidence="6" type="ORF">CERSUDRAFT_115693</name>
</gene>
<feature type="domain" description="FAD-binding" evidence="5">
    <location>
        <begin position="314"/>
        <end position="379"/>
    </location>
</feature>
<keyword evidence="4" id="KW-0812">Transmembrane</keyword>
<dbReference type="SUPFAM" id="SSF51905">
    <property type="entry name" value="FAD/NAD(P)-binding domain"/>
    <property type="match status" value="1"/>
</dbReference>
<dbReference type="OrthoDB" id="417877at2759"/>
<keyword evidence="4" id="KW-0472">Membrane</keyword>
<sequence>MEGPRIRVTVIGAGIGGLVFAVALHRLSARVEVDIYESTARFTEIGAGIGMSGRVWEIIEWLGLAEDLKPFAHSFGKPIQYRKADSVEGIDVPAILQKDFISFHRVDLQNVLCKNLPSSVRVHFSKRLTSYAQLGSGKIEMQFKDDTTADCDVLVGCDGIRSTVRPIMLSALASDMDKAGRHAEAAAALSGVKPKWTGSVLYRCLIPRDTFARAFPNHRALSENMLYMGKGKHFISYAVGTGDDVKLNVGGMIGQPLLEGSDYDGPWVAPGEKAEVIRHFAHFEPEVRALASYVDEPSRWALHVVPPLPTHVYNQVALLGDAAHAMEPYQGAGAGQAIEDAYLLASVIAHPDVTTATLPIALQVYDEIRRPFAQEVARKSHESGLLHQFNTAEFAQISAEESALGAIDAAAVAAIGRRHEELTAWSNSTSLQGDVERARRLLDDRLAAPGRVSWNEL</sequence>
<dbReference type="STRING" id="914234.M2QFB3"/>
<keyword evidence="2" id="KW-0274">FAD</keyword>
<evidence type="ECO:0000313" key="6">
    <source>
        <dbReference type="EMBL" id="EMD35743.1"/>
    </source>
</evidence>
<dbReference type="AlphaFoldDB" id="M2QFB3"/>
<dbReference type="Proteomes" id="UP000016930">
    <property type="component" value="Unassembled WGS sequence"/>
</dbReference>
<dbReference type="InterPro" id="IPR036188">
    <property type="entry name" value="FAD/NAD-bd_sf"/>
</dbReference>
<evidence type="ECO:0000256" key="4">
    <source>
        <dbReference type="SAM" id="Phobius"/>
    </source>
</evidence>
<dbReference type="PANTHER" id="PTHR46720">
    <property type="entry name" value="HYDROXYLASE, PUTATIVE (AFU_ORTHOLOGUE AFUA_3G01460)-RELATED"/>
    <property type="match status" value="1"/>
</dbReference>
<accession>M2QFB3</accession>
<dbReference type="PRINTS" id="PR00420">
    <property type="entry name" value="RNGMNOXGNASE"/>
</dbReference>
<dbReference type="GO" id="GO:0016491">
    <property type="term" value="F:oxidoreductase activity"/>
    <property type="evidence" value="ECO:0007669"/>
    <property type="project" value="UniProtKB-KW"/>
</dbReference>